<comment type="similarity">
    <text evidence="2">Belongs to the phage GPA family.</text>
</comment>
<keyword evidence="3" id="KW-0235">DNA replication</keyword>
<dbReference type="InterPro" id="IPR008766">
    <property type="entry name" value="Replication_gene_A-like"/>
</dbReference>
<dbReference type="AlphaFoldDB" id="A0A1C3JGK5"/>
<gene>
    <name evidence="8" type="ORF">VCE7224_03035</name>
</gene>
<name>A0A1C3JGK5_9VIBR</name>
<protein>
    <submittedName>
        <fullName evidence="8">Bacteriophage replication gene A protein (GPA)</fullName>
    </submittedName>
</protein>
<evidence type="ECO:0000256" key="4">
    <source>
        <dbReference type="ARBA" id="ARBA00022722"/>
    </source>
</evidence>
<evidence type="ECO:0000313" key="9">
    <source>
        <dbReference type="Proteomes" id="UP000092819"/>
    </source>
</evidence>
<keyword evidence="6" id="KW-0378">Hydrolase</keyword>
<evidence type="ECO:0000256" key="5">
    <source>
        <dbReference type="ARBA" id="ARBA00022759"/>
    </source>
</evidence>
<reference evidence="9" key="1">
    <citation type="submission" date="2016-06" db="EMBL/GenBank/DDBJ databases">
        <authorList>
            <person name="Rodrigo-Torres L."/>
            <person name="Arahal D.R."/>
        </authorList>
    </citation>
    <scope>NUCLEOTIDE SEQUENCE [LARGE SCALE GENOMIC DNA]</scope>
    <source>
        <strain evidence="9">CECT 7224</strain>
    </source>
</reference>
<proteinExistence type="inferred from homology"/>
<dbReference type="EMBL" id="FLQZ01000066">
    <property type="protein sequence ID" value="SBT14273.1"/>
    <property type="molecule type" value="Genomic_DNA"/>
</dbReference>
<organism evidence="8 9">
    <name type="scientific">Vibrio celticus</name>
    <dbReference type="NCBI Taxonomy" id="446372"/>
    <lineage>
        <taxon>Bacteria</taxon>
        <taxon>Pseudomonadati</taxon>
        <taxon>Pseudomonadota</taxon>
        <taxon>Gammaproteobacteria</taxon>
        <taxon>Vibrionales</taxon>
        <taxon>Vibrionaceae</taxon>
        <taxon>Vibrio</taxon>
    </lineage>
</organism>
<dbReference type="GO" id="GO:0006260">
    <property type="term" value="P:DNA replication"/>
    <property type="evidence" value="ECO:0007669"/>
    <property type="project" value="UniProtKB-KW"/>
</dbReference>
<dbReference type="GO" id="GO:0016787">
    <property type="term" value="F:hydrolase activity"/>
    <property type="evidence" value="ECO:0007669"/>
    <property type="project" value="UniProtKB-KW"/>
</dbReference>
<evidence type="ECO:0000313" key="8">
    <source>
        <dbReference type="EMBL" id="SBT14273.1"/>
    </source>
</evidence>
<evidence type="ECO:0000256" key="2">
    <source>
        <dbReference type="ARBA" id="ARBA00009260"/>
    </source>
</evidence>
<dbReference type="GO" id="GO:0004519">
    <property type="term" value="F:endonuclease activity"/>
    <property type="evidence" value="ECO:0007669"/>
    <property type="project" value="UniProtKB-KW"/>
</dbReference>
<sequence length="676" mass="77413">MAYERVFDLKTKSFEMIDFVQAQSWATADRIHDNRFDYLSSYKDHTRPAYPLAASVVPALNHQIYAHDVTGLSFTSYRPAPLLCNSLPFGLKRNGDFTRHMLRAYKDMCKQKEEIEAAYALHRAHERLTKNGYSAAMPDDDIRQLAENKSKQFGRIVSSLPDVETQFESCVELLASLGLGFREDTIKKAESNNELHSLVARAIDNNWLVRQLRRKCAYEVEQVARDLALVERHKQIYCSDFSVRRHRDRMKSNEVALDKTVAFDENDPQTFFTLSELSAKSVSNPELRRNEMFARLNGFENIAKKSGHEAVFYTVTAPSRFHAISGGVTNPKWEKAGRPDAKQSHDHLISVWSSLRKILDKNDIKIYGMRIVEPHQDGTPHHHMLLFMEKEHRAFVTSEFNRLALADTPNESGAKKYRFKSELIDFSKGSAVGYVAKYVSKNVDGKHIDKDRSSNLDGIAAAERVVTWARVNRIRQFQFIGGASVTVWRELRRLREELNEEDAMFSDLNNEEHLTLENVRRAADAGDWEAFCYAMGGVFVKRKDQTIKAAYEVTNTIEKLIESGGEYSTTRYGDAAQARISGLMFRDVLVVTRFKSWKVENKDKFIASQQKIMSGTVDWFDALEREKEYEYMLDSQYEEYEKHMARMDEIEALVLSGSLEPHGACSVGAAPPDMLH</sequence>
<dbReference type="Pfam" id="PF05840">
    <property type="entry name" value="Phage_GPA"/>
    <property type="match status" value="1"/>
</dbReference>
<comment type="function">
    <text evidence="1">Possible endonuclease which induces a single-strand cut and initiates DNA replication.</text>
</comment>
<keyword evidence="9" id="KW-1185">Reference proteome</keyword>
<feature type="domain" description="Replication gene A protein-like" evidence="7">
    <location>
        <begin position="141"/>
        <end position="445"/>
    </location>
</feature>
<evidence type="ECO:0000259" key="7">
    <source>
        <dbReference type="Pfam" id="PF05840"/>
    </source>
</evidence>
<evidence type="ECO:0000256" key="1">
    <source>
        <dbReference type="ARBA" id="ARBA00003293"/>
    </source>
</evidence>
<dbReference type="RefSeq" id="WP_065676914.1">
    <property type="nucleotide sequence ID" value="NZ_AP025464.1"/>
</dbReference>
<keyword evidence="5" id="KW-0255">Endonuclease</keyword>
<keyword evidence="4" id="KW-0540">Nuclease</keyword>
<dbReference type="Proteomes" id="UP000092819">
    <property type="component" value="Unassembled WGS sequence"/>
</dbReference>
<evidence type="ECO:0000256" key="3">
    <source>
        <dbReference type="ARBA" id="ARBA00022705"/>
    </source>
</evidence>
<accession>A0A1C3JGK5</accession>
<evidence type="ECO:0000256" key="6">
    <source>
        <dbReference type="ARBA" id="ARBA00022801"/>
    </source>
</evidence>